<evidence type="ECO:0000256" key="4">
    <source>
        <dbReference type="ARBA" id="ARBA00022519"/>
    </source>
</evidence>
<evidence type="ECO:0000256" key="9">
    <source>
        <dbReference type="SAM" id="Phobius"/>
    </source>
</evidence>
<dbReference type="Gene3D" id="2.30.30.830">
    <property type="match status" value="1"/>
</dbReference>
<dbReference type="AlphaFoldDB" id="A0A1J5P145"/>
<evidence type="ECO:0000256" key="8">
    <source>
        <dbReference type="ARBA" id="ARBA00023136"/>
    </source>
</evidence>
<dbReference type="EMBL" id="MLJW01008251">
    <property type="protein sequence ID" value="OIQ64288.1"/>
    <property type="molecule type" value="Genomic_DNA"/>
</dbReference>
<evidence type="ECO:0000256" key="7">
    <source>
        <dbReference type="ARBA" id="ARBA00022989"/>
    </source>
</evidence>
<organism evidence="11">
    <name type="scientific">mine drainage metagenome</name>
    <dbReference type="NCBI Taxonomy" id="410659"/>
    <lineage>
        <taxon>unclassified sequences</taxon>
        <taxon>metagenomes</taxon>
        <taxon>ecological metagenomes</taxon>
    </lineage>
</organism>
<evidence type="ECO:0000256" key="1">
    <source>
        <dbReference type="ARBA" id="ARBA00004533"/>
    </source>
</evidence>
<gene>
    <name evidence="11" type="ORF">GALL_541610</name>
</gene>
<keyword evidence="4" id="KW-0997">Cell inner membrane</keyword>
<proteinExistence type="predicted"/>
<feature type="domain" description="Type II secretion system protein GspC N-terminal" evidence="10">
    <location>
        <begin position="148"/>
        <end position="234"/>
    </location>
</feature>
<dbReference type="InterPro" id="IPR024961">
    <property type="entry name" value="T2SS_GspC_N"/>
</dbReference>
<evidence type="ECO:0000259" key="10">
    <source>
        <dbReference type="Pfam" id="PF11356"/>
    </source>
</evidence>
<keyword evidence="3" id="KW-1003">Cell membrane</keyword>
<keyword evidence="5 9" id="KW-0812">Transmembrane</keyword>
<name>A0A1J5P145_9ZZZZ</name>
<comment type="subcellular location">
    <subcellularLocation>
        <location evidence="1">Cell inner membrane</location>
    </subcellularLocation>
</comment>
<evidence type="ECO:0000256" key="3">
    <source>
        <dbReference type="ARBA" id="ARBA00022475"/>
    </source>
</evidence>
<dbReference type="Pfam" id="PF11356">
    <property type="entry name" value="T2SSC"/>
    <property type="match status" value="1"/>
</dbReference>
<evidence type="ECO:0000256" key="5">
    <source>
        <dbReference type="ARBA" id="ARBA00022692"/>
    </source>
</evidence>
<sequence length="285" mass="29125">MMVEMSVFAAVCRASSVRPRMLGTMSAASTPMMTSTTMSSIRVKPRVRLRASPTVGTGAAAPLRRIKICCFIDLNLSAADNTGAMLRTPLKFPAAIGATARGGQTAALLLSVLLAFACAALAVGWGLRLIGSPRPVPSDAQLIGALSPDQAAQQAARLFGAEPIKAASAAAPSRFRLYGVIAGGDTGSALIGVDGKPPRAVGVGEIVSPGVVLHSTAYKAVWLERDGVRQELKLEPQAAGAAGAVAQPPYLPPRPSFAPPAVAPALAPPTINPPIIAPRIDNESG</sequence>
<keyword evidence="7 9" id="KW-1133">Transmembrane helix</keyword>
<reference evidence="11" key="1">
    <citation type="submission" date="2016-10" db="EMBL/GenBank/DDBJ databases">
        <title>Sequence of Gallionella enrichment culture.</title>
        <authorList>
            <person name="Poehlein A."/>
            <person name="Muehling M."/>
            <person name="Daniel R."/>
        </authorList>
    </citation>
    <scope>NUCLEOTIDE SEQUENCE</scope>
</reference>
<dbReference type="GO" id="GO:0005886">
    <property type="term" value="C:plasma membrane"/>
    <property type="evidence" value="ECO:0007669"/>
    <property type="project" value="UniProtKB-SubCell"/>
</dbReference>
<dbReference type="GO" id="GO:0015031">
    <property type="term" value="P:protein transport"/>
    <property type="evidence" value="ECO:0007669"/>
    <property type="project" value="UniProtKB-KW"/>
</dbReference>
<keyword evidence="6" id="KW-0653">Protein transport</keyword>
<evidence type="ECO:0000256" key="6">
    <source>
        <dbReference type="ARBA" id="ARBA00022927"/>
    </source>
</evidence>
<evidence type="ECO:0000313" key="11">
    <source>
        <dbReference type="EMBL" id="OIQ64288.1"/>
    </source>
</evidence>
<keyword evidence="8 9" id="KW-0472">Membrane</keyword>
<protein>
    <recommendedName>
        <fullName evidence="10">Type II secretion system protein GspC N-terminal domain-containing protein</fullName>
    </recommendedName>
</protein>
<comment type="caution">
    <text evidence="11">The sequence shown here is derived from an EMBL/GenBank/DDBJ whole genome shotgun (WGS) entry which is preliminary data.</text>
</comment>
<accession>A0A1J5P145</accession>
<evidence type="ECO:0000256" key="2">
    <source>
        <dbReference type="ARBA" id="ARBA00022448"/>
    </source>
</evidence>
<keyword evidence="2" id="KW-0813">Transport</keyword>
<feature type="transmembrane region" description="Helical" evidence="9">
    <location>
        <begin position="106"/>
        <end position="127"/>
    </location>
</feature>